<keyword evidence="4" id="KW-1185">Reference proteome</keyword>
<feature type="compositionally biased region" description="Basic and acidic residues" evidence="2">
    <location>
        <begin position="241"/>
        <end position="251"/>
    </location>
</feature>
<name>A0A1D9P5V1_9FIRM</name>
<dbReference type="EMBL" id="CP017833">
    <property type="protein sequence ID" value="AOZ97947.1"/>
    <property type="molecule type" value="Genomic_DNA"/>
</dbReference>
<dbReference type="Pfam" id="PF01076">
    <property type="entry name" value="Mob_Pre"/>
    <property type="match status" value="1"/>
</dbReference>
<dbReference type="Proteomes" id="UP000179284">
    <property type="component" value="Plasmid pNP6"/>
</dbReference>
<gene>
    <name evidence="3" type="ORF">bhn_IV001</name>
</gene>
<evidence type="ECO:0000256" key="1">
    <source>
        <dbReference type="ARBA" id="ARBA00010657"/>
    </source>
</evidence>
<feature type="compositionally biased region" description="Basic and acidic residues" evidence="2">
    <location>
        <begin position="222"/>
        <end position="232"/>
    </location>
</feature>
<proteinExistence type="inferred from homology"/>
<geneLocation type="plasmid" evidence="4">
    <name>pnp6</name>
</geneLocation>
<keyword evidence="3" id="KW-0614">Plasmid</keyword>
<sequence>MVYIPIMIVTIDIARALECYLCQGGIKKRMANFEKIDDPIGICHHNNRTALEAVTDHKINIDPTRTHLNEDWTPQRTDEKGKALTKRQYYNQRLKEVPHLNRKNVRTAVSWVVTLPKDIPAGSTKDREFFRASYDFLSAKYGADNIISVNIHRDEAQPHMHFVFMPVDARGRISCKNLMNKAELSGFHPQLQSFMQSRGIDCNVNSGITRAQGGNRTIAELKKGEHQHEEKHKITRIKRQHDHEHSPNRIR</sequence>
<dbReference type="NCBIfam" id="NF041497">
    <property type="entry name" value="MobV"/>
    <property type="match status" value="1"/>
</dbReference>
<evidence type="ECO:0000256" key="2">
    <source>
        <dbReference type="SAM" id="MobiDB-lite"/>
    </source>
</evidence>
<evidence type="ECO:0000313" key="3">
    <source>
        <dbReference type="EMBL" id="AOZ97947.1"/>
    </source>
</evidence>
<dbReference type="GO" id="GO:0006310">
    <property type="term" value="P:DNA recombination"/>
    <property type="evidence" value="ECO:0007669"/>
    <property type="project" value="InterPro"/>
</dbReference>
<comment type="similarity">
    <text evidence="1">Belongs to the plasmid mobilization pre family.</text>
</comment>
<dbReference type="Gene3D" id="3.30.930.30">
    <property type="match status" value="1"/>
</dbReference>
<evidence type="ECO:0000313" key="4">
    <source>
        <dbReference type="Proteomes" id="UP000179284"/>
    </source>
</evidence>
<reference evidence="4" key="1">
    <citation type="submission" date="2016-10" db="EMBL/GenBank/DDBJ databases">
        <title>The complete genome sequence of the rumen bacterium Butyrivibrio hungatei MB2003.</title>
        <authorList>
            <person name="Palevich N."/>
            <person name="Kelly W.J."/>
            <person name="Leahy S.C."/>
            <person name="Altermann E."/>
            <person name="Rakonjac J."/>
            <person name="Attwood G.T."/>
        </authorList>
    </citation>
    <scope>NUCLEOTIDE SEQUENCE [LARGE SCALE GENOMIC DNA]</scope>
    <source>
        <strain evidence="4">MB2003</strain>
        <plasmid evidence="4">Plasmid pnp6</plasmid>
    </source>
</reference>
<feature type="region of interest" description="Disordered" evidence="2">
    <location>
        <begin position="222"/>
        <end position="251"/>
    </location>
</feature>
<dbReference type="AlphaFoldDB" id="A0A1D9P5V1"/>
<dbReference type="KEGG" id="bhu:bhn_IV001"/>
<dbReference type="OrthoDB" id="9800759at2"/>
<organism evidence="3 4">
    <name type="scientific">Butyrivibrio hungatei</name>
    <dbReference type="NCBI Taxonomy" id="185008"/>
    <lineage>
        <taxon>Bacteria</taxon>
        <taxon>Bacillati</taxon>
        <taxon>Bacillota</taxon>
        <taxon>Clostridia</taxon>
        <taxon>Lachnospirales</taxon>
        <taxon>Lachnospiraceae</taxon>
        <taxon>Butyrivibrio</taxon>
    </lineage>
</organism>
<dbReference type="InterPro" id="IPR001668">
    <property type="entry name" value="Mob_Pre"/>
</dbReference>
<dbReference type="GO" id="GO:0003677">
    <property type="term" value="F:DNA binding"/>
    <property type="evidence" value="ECO:0007669"/>
    <property type="project" value="InterPro"/>
</dbReference>
<dbReference type="CDD" id="cd17242">
    <property type="entry name" value="MobM_relaxase"/>
    <property type="match status" value="1"/>
</dbReference>
<accession>A0A1D9P5V1</accession>
<protein>
    <submittedName>
        <fullName evidence="3">Plasmid mobilization protein</fullName>
    </submittedName>
</protein>